<dbReference type="OrthoDB" id="5845122at2"/>
<dbReference type="Proteomes" id="UP000004080">
    <property type="component" value="Unassembled WGS sequence"/>
</dbReference>
<dbReference type="EMBL" id="AKKV01000042">
    <property type="protein sequence ID" value="EIT83956.1"/>
    <property type="molecule type" value="Genomic_DNA"/>
</dbReference>
<reference evidence="1 2" key="1">
    <citation type="journal article" date="2012" name="J. Bacteriol.">
        <title>Genome of Bacillus macauensis ZFHKF-1, a Long-Chain-Forming Bacterium.</title>
        <authorList>
            <person name="Cai L."/>
            <person name="Zhang T."/>
        </authorList>
    </citation>
    <scope>NUCLEOTIDE SEQUENCE [LARGE SCALE GENOMIC DNA]</scope>
    <source>
        <strain evidence="1 2">ZFHKF-1</strain>
    </source>
</reference>
<organism evidence="1 2">
    <name type="scientific">Fictibacillus macauensis ZFHKF-1</name>
    <dbReference type="NCBI Taxonomy" id="1196324"/>
    <lineage>
        <taxon>Bacteria</taxon>
        <taxon>Bacillati</taxon>
        <taxon>Bacillota</taxon>
        <taxon>Bacilli</taxon>
        <taxon>Bacillales</taxon>
        <taxon>Fictibacillaceae</taxon>
        <taxon>Fictibacillus</taxon>
    </lineage>
</organism>
<comment type="caution">
    <text evidence="1">The sequence shown here is derived from an EMBL/GenBank/DDBJ whole genome shotgun (WGS) entry which is preliminary data.</text>
</comment>
<dbReference type="RefSeq" id="WP_007203672.1">
    <property type="nucleotide sequence ID" value="NZ_AKKV01000042.1"/>
</dbReference>
<accession>I8IWX0</accession>
<protein>
    <submittedName>
        <fullName evidence="1">Uncharacterized protein</fullName>
    </submittedName>
</protein>
<evidence type="ECO:0000313" key="2">
    <source>
        <dbReference type="Proteomes" id="UP000004080"/>
    </source>
</evidence>
<proteinExistence type="predicted"/>
<dbReference type="PATRIC" id="fig|1196324.3.peg.3676"/>
<dbReference type="AlphaFoldDB" id="I8IWX0"/>
<keyword evidence="2" id="KW-1185">Reference proteome</keyword>
<evidence type="ECO:0000313" key="1">
    <source>
        <dbReference type="EMBL" id="EIT83956.1"/>
    </source>
</evidence>
<gene>
    <name evidence="1" type="ORF">A374_18014</name>
</gene>
<name>I8IWX0_9BACL</name>
<sequence>MNVFRYVILLAMCLLIGVLDDQSAEATSKHCAVRGVNWGDAPKHVENVEKKRGNNVYERNPTTLIFQIEAFGKRTKLTYFFKRNKLERVLYDFQLQRKYLPGQEMERLYHSLEQEIDGAYQFGGGFFDSNHYDRFNTDWATSTSRLQLKVKDQQGKTSARLVVLPK</sequence>